<dbReference type="RefSeq" id="WP_171321967.1">
    <property type="nucleotide sequence ID" value="NZ_JABFBC010000001.1"/>
</dbReference>
<dbReference type="EMBL" id="JABFBC010000001">
    <property type="protein sequence ID" value="NNU79200.1"/>
    <property type="molecule type" value="Genomic_DNA"/>
</dbReference>
<dbReference type="Proteomes" id="UP000572377">
    <property type="component" value="Unassembled WGS sequence"/>
</dbReference>
<reference evidence="1 2" key="1">
    <citation type="submission" date="2020-05" db="EMBL/GenBank/DDBJ databases">
        <title>Gimesia benthica sp. nov., a novel planctomycete isolated from a deep-sea water sample of the Northwest Indian Ocean.</title>
        <authorList>
            <person name="Wang J."/>
            <person name="Ruan C."/>
            <person name="Song L."/>
            <person name="Zhu Y."/>
            <person name="Li A."/>
            <person name="Zheng X."/>
            <person name="Wang L."/>
            <person name="Lu Z."/>
            <person name="Huang Y."/>
            <person name="Du W."/>
            <person name="Zhou Y."/>
            <person name="Huang L."/>
            <person name="Dai X."/>
        </authorList>
    </citation>
    <scope>NUCLEOTIDE SEQUENCE [LARGE SCALE GENOMIC DNA]</scope>
    <source>
        <strain evidence="1 2">YYQ-30</strain>
    </source>
</reference>
<gene>
    <name evidence="1" type="ORF">HMH01_02000</name>
</gene>
<proteinExistence type="predicted"/>
<organism evidence="1 2">
    <name type="scientific">Halovulum dunhuangense</name>
    <dbReference type="NCBI Taxonomy" id="1505036"/>
    <lineage>
        <taxon>Bacteria</taxon>
        <taxon>Pseudomonadati</taxon>
        <taxon>Pseudomonadota</taxon>
        <taxon>Alphaproteobacteria</taxon>
        <taxon>Rhodobacterales</taxon>
        <taxon>Paracoccaceae</taxon>
        <taxon>Halovulum</taxon>
    </lineage>
</organism>
<evidence type="ECO:0008006" key="3">
    <source>
        <dbReference type="Google" id="ProtNLM"/>
    </source>
</evidence>
<name>A0A849L052_9RHOB</name>
<keyword evidence="2" id="KW-1185">Reference proteome</keyword>
<protein>
    <recommendedName>
        <fullName evidence="3">SnoaL-like protein</fullName>
    </recommendedName>
</protein>
<evidence type="ECO:0000313" key="2">
    <source>
        <dbReference type="Proteomes" id="UP000572377"/>
    </source>
</evidence>
<dbReference type="AlphaFoldDB" id="A0A849L052"/>
<comment type="caution">
    <text evidence="1">The sequence shown here is derived from an EMBL/GenBank/DDBJ whole genome shotgun (WGS) entry which is preliminary data.</text>
</comment>
<evidence type="ECO:0000313" key="1">
    <source>
        <dbReference type="EMBL" id="NNU79200.1"/>
    </source>
</evidence>
<sequence>MIDFRRTERILGRTALAALAVLAAVVIWTVRPWSGDPVALRPDTGAAARDLSEPEMAEVLIALLTRVYAAFGQEEEGAIYDGLVAAVAPGLVTDLYLQRRAAQVNEPPEMAGSAEILDVTLDEMTLLGRTADGYRLDATWTVIGILGHEDHRHERVNRYSATMTLGPAAGEWRLTAFDLNQVRRQDVPLFLDMLQ</sequence>
<accession>A0A849L052</accession>